<dbReference type="InterPro" id="IPR014349">
    <property type="entry name" value="Rieske_Fe-S_prot"/>
</dbReference>
<dbReference type="OrthoDB" id="165343at2"/>
<reference evidence="8" key="1">
    <citation type="submission" date="2016-10" db="EMBL/GenBank/DDBJ databases">
        <authorList>
            <person name="Varghese N."/>
            <person name="Submissions S."/>
        </authorList>
    </citation>
    <scope>NUCLEOTIDE SEQUENCE [LARGE SCALE GENOMIC DNA]</scope>
    <source>
        <strain evidence="8">DSM 14807</strain>
    </source>
</reference>
<dbReference type="PANTHER" id="PTHR10134">
    <property type="entry name" value="CYTOCHROME B-C1 COMPLEX SUBUNIT RIESKE, MITOCHONDRIAL"/>
    <property type="match status" value="1"/>
</dbReference>
<keyword evidence="3" id="KW-0408">Iron</keyword>
<keyword evidence="5" id="KW-1015">Disulfide bond</keyword>
<organism evidence="7 8">
    <name type="scientific">Thermoflavifilum thermophilum</name>
    <dbReference type="NCBI Taxonomy" id="1393122"/>
    <lineage>
        <taxon>Bacteria</taxon>
        <taxon>Pseudomonadati</taxon>
        <taxon>Bacteroidota</taxon>
        <taxon>Chitinophagia</taxon>
        <taxon>Chitinophagales</taxon>
        <taxon>Chitinophagaceae</taxon>
        <taxon>Thermoflavifilum</taxon>
    </lineage>
</organism>
<dbReference type="SUPFAM" id="SSF50022">
    <property type="entry name" value="ISP domain"/>
    <property type="match status" value="1"/>
</dbReference>
<evidence type="ECO:0000256" key="2">
    <source>
        <dbReference type="ARBA" id="ARBA00022723"/>
    </source>
</evidence>
<feature type="domain" description="Rieske" evidence="6">
    <location>
        <begin position="42"/>
        <end position="136"/>
    </location>
</feature>
<evidence type="ECO:0000256" key="5">
    <source>
        <dbReference type="ARBA" id="ARBA00023157"/>
    </source>
</evidence>
<dbReference type="AlphaFoldDB" id="A0A1I7N7C2"/>
<dbReference type="Pfam" id="PF00355">
    <property type="entry name" value="Rieske"/>
    <property type="match status" value="1"/>
</dbReference>
<evidence type="ECO:0000313" key="8">
    <source>
        <dbReference type="Proteomes" id="UP000199537"/>
    </source>
</evidence>
<keyword evidence="8" id="KW-1185">Reference proteome</keyword>
<dbReference type="GO" id="GO:0046872">
    <property type="term" value="F:metal ion binding"/>
    <property type="evidence" value="ECO:0007669"/>
    <property type="project" value="UniProtKB-KW"/>
</dbReference>
<dbReference type="EMBL" id="FPCJ01000001">
    <property type="protein sequence ID" value="SFV30547.1"/>
    <property type="molecule type" value="Genomic_DNA"/>
</dbReference>
<keyword evidence="4" id="KW-0411">Iron-sulfur</keyword>
<dbReference type="PROSITE" id="PS51296">
    <property type="entry name" value="RIESKE"/>
    <property type="match status" value="1"/>
</dbReference>
<dbReference type="GO" id="GO:0051537">
    <property type="term" value="F:2 iron, 2 sulfur cluster binding"/>
    <property type="evidence" value="ECO:0007669"/>
    <property type="project" value="UniProtKB-KW"/>
</dbReference>
<dbReference type="RefSeq" id="WP_092458103.1">
    <property type="nucleotide sequence ID" value="NZ_FPCJ01000001.1"/>
</dbReference>
<evidence type="ECO:0000313" key="7">
    <source>
        <dbReference type="EMBL" id="SFV30547.1"/>
    </source>
</evidence>
<protein>
    <submittedName>
        <fullName evidence="7">Rieske [2Fe-2S] domain-containing protein</fullName>
    </submittedName>
</protein>
<proteinExistence type="predicted"/>
<evidence type="ECO:0000256" key="1">
    <source>
        <dbReference type="ARBA" id="ARBA00022714"/>
    </source>
</evidence>
<keyword evidence="2" id="KW-0479">Metal-binding</keyword>
<keyword evidence="1" id="KW-0001">2Fe-2S</keyword>
<dbReference type="STRING" id="1393122.SAMN05660895_0823"/>
<evidence type="ECO:0000259" key="6">
    <source>
        <dbReference type="PROSITE" id="PS51296"/>
    </source>
</evidence>
<evidence type="ECO:0000256" key="4">
    <source>
        <dbReference type="ARBA" id="ARBA00023014"/>
    </source>
</evidence>
<dbReference type="Proteomes" id="UP000199537">
    <property type="component" value="Unassembled WGS sequence"/>
</dbReference>
<gene>
    <name evidence="7" type="ORF">SAMN05660895_0823</name>
</gene>
<dbReference type="InterPro" id="IPR017941">
    <property type="entry name" value="Rieske_2Fe-2S"/>
</dbReference>
<dbReference type="InterPro" id="IPR036922">
    <property type="entry name" value="Rieske_2Fe-2S_sf"/>
</dbReference>
<accession>A0A1I7N7C2</accession>
<evidence type="ECO:0000256" key="3">
    <source>
        <dbReference type="ARBA" id="ARBA00023004"/>
    </source>
</evidence>
<sequence length="146" mass="16195">MNRRHFLRETCSLCVTAMIAGWLAESCAGSGRVIQAGVNGQEVEIKASELEDNRFQVIDAAGLRYRIAVRREAEGQYVALLLMCTHARNPVTLTGNGFYCPLHGSRFDDQGNVVQGPAQQPLVHLPVNMDPQGLLHIHLQPWMKES</sequence>
<dbReference type="CDD" id="cd03467">
    <property type="entry name" value="Rieske"/>
    <property type="match status" value="1"/>
</dbReference>
<name>A0A1I7N7C2_9BACT</name>
<dbReference type="Gene3D" id="2.102.10.10">
    <property type="entry name" value="Rieske [2Fe-2S] iron-sulphur domain"/>
    <property type="match status" value="1"/>
</dbReference>